<proteinExistence type="predicted"/>
<sequence>MSNNAHSLLPGANILLSFSRIYCGICTRSIQSKPPPSPSPLNPSQNFTHHQSSPQHQLNPHHHILQHDETDSNYKPPHWNMSLAELQRLLRRDPTIWNQAFTLFLDVMVYTAYYKRPIIPQEEIEVEILNHALGFLNPNDMEYFKSRNSLNDLLKAVVGYAEEEVMRESKKQNWLSLMGKMIADYSTPYIKEVFDALVEQIRGESA</sequence>
<keyword evidence="3" id="KW-1185">Reference proteome</keyword>
<feature type="compositionally biased region" description="Polar residues" evidence="1">
    <location>
        <begin position="45"/>
        <end position="58"/>
    </location>
</feature>
<evidence type="ECO:0000256" key="1">
    <source>
        <dbReference type="SAM" id="MobiDB-lite"/>
    </source>
</evidence>
<gene>
    <name evidence="2" type="ORF">BU16DRAFT_598922</name>
</gene>
<dbReference type="EMBL" id="MU004182">
    <property type="protein sequence ID" value="KAF2501084.1"/>
    <property type="molecule type" value="Genomic_DNA"/>
</dbReference>
<evidence type="ECO:0000313" key="2">
    <source>
        <dbReference type="EMBL" id="KAF2501084.1"/>
    </source>
</evidence>
<feature type="region of interest" description="Disordered" evidence="1">
    <location>
        <begin position="32"/>
        <end position="59"/>
    </location>
</feature>
<evidence type="ECO:0000313" key="3">
    <source>
        <dbReference type="Proteomes" id="UP000799750"/>
    </source>
</evidence>
<organism evidence="2 3">
    <name type="scientific">Lophium mytilinum</name>
    <dbReference type="NCBI Taxonomy" id="390894"/>
    <lineage>
        <taxon>Eukaryota</taxon>
        <taxon>Fungi</taxon>
        <taxon>Dikarya</taxon>
        <taxon>Ascomycota</taxon>
        <taxon>Pezizomycotina</taxon>
        <taxon>Dothideomycetes</taxon>
        <taxon>Pleosporomycetidae</taxon>
        <taxon>Mytilinidiales</taxon>
        <taxon>Mytilinidiaceae</taxon>
        <taxon>Lophium</taxon>
    </lineage>
</organism>
<dbReference type="Proteomes" id="UP000799750">
    <property type="component" value="Unassembled WGS sequence"/>
</dbReference>
<accession>A0A6A6R9K1</accession>
<name>A0A6A6R9K1_9PEZI</name>
<reference evidence="2" key="1">
    <citation type="journal article" date="2020" name="Stud. Mycol.">
        <title>101 Dothideomycetes genomes: a test case for predicting lifestyles and emergence of pathogens.</title>
        <authorList>
            <person name="Haridas S."/>
            <person name="Albert R."/>
            <person name="Binder M."/>
            <person name="Bloem J."/>
            <person name="Labutti K."/>
            <person name="Salamov A."/>
            <person name="Andreopoulos B."/>
            <person name="Baker S."/>
            <person name="Barry K."/>
            <person name="Bills G."/>
            <person name="Bluhm B."/>
            <person name="Cannon C."/>
            <person name="Castanera R."/>
            <person name="Culley D."/>
            <person name="Daum C."/>
            <person name="Ezra D."/>
            <person name="Gonzalez J."/>
            <person name="Henrissat B."/>
            <person name="Kuo A."/>
            <person name="Liang C."/>
            <person name="Lipzen A."/>
            <person name="Lutzoni F."/>
            <person name="Magnuson J."/>
            <person name="Mondo S."/>
            <person name="Nolan M."/>
            <person name="Ohm R."/>
            <person name="Pangilinan J."/>
            <person name="Park H.-J."/>
            <person name="Ramirez L."/>
            <person name="Alfaro M."/>
            <person name="Sun H."/>
            <person name="Tritt A."/>
            <person name="Yoshinaga Y."/>
            <person name="Zwiers L.-H."/>
            <person name="Turgeon B."/>
            <person name="Goodwin S."/>
            <person name="Spatafora J."/>
            <person name="Crous P."/>
            <person name="Grigoriev I."/>
        </authorList>
    </citation>
    <scope>NUCLEOTIDE SEQUENCE</scope>
    <source>
        <strain evidence="2">CBS 269.34</strain>
    </source>
</reference>
<dbReference type="AlphaFoldDB" id="A0A6A6R9K1"/>
<protein>
    <submittedName>
        <fullName evidence="2">Uncharacterized protein</fullName>
    </submittedName>
</protein>